<evidence type="ECO:0000313" key="13">
    <source>
        <dbReference type="EMBL" id="OQS42051.1"/>
    </source>
</evidence>
<dbReference type="EMBL" id="MUKV01000006">
    <property type="protein sequence ID" value="OQS42051.1"/>
    <property type="molecule type" value="Genomic_DNA"/>
</dbReference>
<gene>
    <name evidence="13" type="ORF">B0T45_07445</name>
</gene>
<evidence type="ECO:0000256" key="9">
    <source>
        <dbReference type="PROSITE-ProRule" id="PRU00284"/>
    </source>
</evidence>
<evidence type="ECO:0000256" key="6">
    <source>
        <dbReference type="ARBA" id="ARBA00023136"/>
    </source>
</evidence>
<keyword evidence="7 9" id="KW-0807">Transducer</keyword>
<dbReference type="AlphaFoldDB" id="A0A1W0D4W4"/>
<dbReference type="Pfam" id="PF00672">
    <property type="entry name" value="HAMP"/>
    <property type="match status" value="1"/>
</dbReference>
<organism evidence="13 14">
    <name type="scientific">Chromobacterium haemolyticum</name>
    <dbReference type="NCBI Taxonomy" id="394935"/>
    <lineage>
        <taxon>Bacteria</taxon>
        <taxon>Pseudomonadati</taxon>
        <taxon>Pseudomonadota</taxon>
        <taxon>Betaproteobacteria</taxon>
        <taxon>Neisseriales</taxon>
        <taxon>Chromobacteriaceae</taxon>
        <taxon>Chromobacterium</taxon>
    </lineage>
</organism>
<protein>
    <submittedName>
        <fullName evidence="13">Chemotaxis protein</fullName>
    </submittedName>
</protein>
<dbReference type="PRINTS" id="PR00260">
    <property type="entry name" value="CHEMTRNSDUCR"/>
</dbReference>
<dbReference type="Gene3D" id="1.10.287.950">
    <property type="entry name" value="Methyl-accepting chemotaxis protein"/>
    <property type="match status" value="1"/>
</dbReference>
<dbReference type="Pfam" id="PF02743">
    <property type="entry name" value="dCache_1"/>
    <property type="match status" value="1"/>
</dbReference>
<dbReference type="GO" id="GO:0007165">
    <property type="term" value="P:signal transduction"/>
    <property type="evidence" value="ECO:0007669"/>
    <property type="project" value="UniProtKB-KW"/>
</dbReference>
<evidence type="ECO:0000256" key="2">
    <source>
        <dbReference type="ARBA" id="ARBA00022475"/>
    </source>
</evidence>
<reference evidence="13 14" key="1">
    <citation type="submission" date="2017-02" db="EMBL/GenBank/DDBJ databases">
        <title>Chromobacterium haemolyticum H5244.</title>
        <authorList>
            <person name="Gulvik C.A."/>
        </authorList>
    </citation>
    <scope>NUCLEOTIDE SEQUENCE [LARGE SCALE GENOMIC DNA]</scope>
    <source>
        <strain evidence="13 14">H5244</strain>
    </source>
</reference>
<evidence type="ECO:0000256" key="8">
    <source>
        <dbReference type="ARBA" id="ARBA00029447"/>
    </source>
</evidence>
<sequence>MRSLRVKLIVFIAVLLVLLGAIITTLVYTQMRNEIVQGVDNELSSTSRGYANLVKDWYGSKVKVVIAGNPVVGTPEPMPMLARLSQAGGYDMTYIGTADHKMIRSDFKPQPAGYDPVARPWYQQAQASGKPGVSDPYVDFDTKKLVVTFVSPVFDGSTLKAVVGGDIFIDDLVKTVLSAKLRGNGYAFLVDKAGKVIAHPDTTLTLKPLAEKVPALTGEKLVQLSTSSAMEEIEVNGESKLVQVDPVEGTNWLLGVMIDKSVVSEPLEKLLLTVVGLGALCVIVLIPVASVMLSKMLAGLGRLRNAMLEISKGEGDLTRRIEVQGQDEIAETATAFNSFIHRLQSMFVAVRTEAENVTNGVQSVASTVDQVARDSRQISDVSSSNAATLEEITVSISHIADAAREADSLVNHTGTVSSESADEMQRISREMNSTVEAVKGLSGMLVSLDQRSQQISGITNVIKDIADQTNLLALNAAIEAARAGEMGRGFAVVADEVRKLAERTGQATVEISSMVSTIREETSQAVTNMQRTVNSVDDGVELTDSAVQRIEQIQQAMQEVMAKMNEITLSTSEQHKATTLIAQSTEQINGRIVDSDGALQTVHDTLNDLSQAAKDMRQLFSSFRV</sequence>
<name>A0A1W0D4W4_9NEIS</name>
<evidence type="ECO:0000256" key="1">
    <source>
        <dbReference type="ARBA" id="ARBA00004651"/>
    </source>
</evidence>
<dbReference type="CDD" id="cd12912">
    <property type="entry name" value="PDC2_MCP_like"/>
    <property type="match status" value="1"/>
</dbReference>
<dbReference type="SMART" id="SM00304">
    <property type="entry name" value="HAMP"/>
    <property type="match status" value="2"/>
</dbReference>
<dbReference type="PANTHER" id="PTHR32089">
    <property type="entry name" value="METHYL-ACCEPTING CHEMOTAXIS PROTEIN MCPB"/>
    <property type="match status" value="1"/>
</dbReference>
<evidence type="ECO:0000313" key="14">
    <source>
        <dbReference type="Proteomes" id="UP000192721"/>
    </source>
</evidence>
<dbReference type="InterPro" id="IPR004089">
    <property type="entry name" value="MCPsignal_dom"/>
</dbReference>
<dbReference type="FunFam" id="1.10.287.950:FF:000001">
    <property type="entry name" value="Methyl-accepting chemotaxis sensory transducer"/>
    <property type="match status" value="1"/>
</dbReference>
<dbReference type="RefSeq" id="WP_043636349.1">
    <property type="nucleotide sequence ID" value="NZ_LXRL01000110.1"/>
</dbReference>
<dbReference type="SUPFAM" id="SSF58104">
    <property type="entry name" value="Methyl-accepting chemotaxis protein (MCP) signaling domain"/>
    <property type="match status" value="1"/>
</dbReference>
<evidence type="ECO:0000256" key="10">
    <source>
        <dbReference type="SAM" id="Phobius"/>
    </source>
</evidence>
<evidence type="ECO:0000256" key="4">
    <source>
        <dbReference type="ARBA" id="ARBA00022692"/>
    </source>
</evidence>
<comment type="similarity">
    <text evidence="8">Belongs to the methyl-accepting chemotaxis (MCP) protein family.</text>
</comment>
<evidence type="ECO:0000256" key="7">
    <source>
        <dbReference type="ARBA" id="ARBA00023224"/>
    </source>
</evidence>
<dbReference type="InterPro" id="IPR029151">
    <property type="entry name" value="Sensor-like_sf"/>
</dbReference>
<keyword evidence="6 10" id="KW-0472">Membrane</keyword>
<dbReference type="PROSITE" id="PS50111">
    <property type="entry name" value="CHEMOTAXIS_TRANSDUC_2"/>
    <property type="match status" value="1"/>
</dbReference>
<feature type="domain" description="HAMP" evidence="12">
    <location>
        <begin position="294"/>
        <end position="348"/>
    </location>
</feature>
<dbReference type="InterPro" id="IPR033479">
    <property type="entry name" value="dCache_1"/>
</dbReference>
<comment type="caution">
    <text evidence="13">The sequence shown here is derived from an EMBL/GenBank/DDBJ whole genome shotgun (WGS) entry which is preliminary data.</text>
</comment>
<evidence type="ECO:0000256" key="5">
    <source>
        <dbReference type="ARBA" id="ARBA00022989"/>
    </source>
</evidence>
<evidence type="ECO:0000256" key="3">
    <source>
        <dbReference type="ARBA" id="ARBA00022500"/>
    </source>
</evidence>
<dbReference type="Gene3D" id="3.30.450.20">
    <property type="entry name" value="PAS domain"/>
    <property type="match status" value="2"/>
</dbReference>
<keyword evidence="5 10" id="KW-1133">Transmembrane helix</keyword>
<keyword evidence="4 10" id="KW-0812">Transmembrane</keyword>
<keyword evidence="3" id="KW-0145">Chemotaxis</keyword>
<dbReference type="GO" id="GO:0005886">
    <property type="term" value="C:plasma membrane"/>
    <property type="evidence" value="ECO:0007669"/>
    <property type="project" value="UniProtKB-SubCell"/>
</dbReference>
<proteinExistence type="inferred from homology"/>
<dbReference type="CDD" id="cd11386">
    <property type="entry name" value="MCP_signal"/>
    <property type="match status" value="1"/>
</dbReference>
<accession>A0A1W0D4W4</accession>
<evidence type="ECO:0000259" key="11">
    <source>
        <dbReference type="PROSITE" id="PS50111"/>
    </source>
</evidence>
<keyword evidence="2" id="KW-1003">Cell membrane</keyword>
<dbReference type="Pfam" id="PF00015">
    <property type="entry name" value="MCPsignal"/>
    <property type="match status" value="1"/>
</dbReference>
<dbReference type="Proteomes" id="UP000192721">
    <property type="component" value="Unassembled WGS sequence"/>
</dbReference>
<dbReference type="InterPro" id="IPR003660">
    <property type="entry name" value="HAMP_dom"/>
</dbReference>
<dbReference type="CDD" id="cd12913">
    <property type="entry name" value="PDC1_MCP_like"/>
    <property type="match status" value="1"/>
</dbReference>
<evidence type="ECO:0000259" key="12">
    <source>
        <dbReference type="PROSITE" id="PS50885"/>
    </source>
</evidence>
<dbReference type="PANTHER" id="PTHR32089:SF117">
    <property type="entry name" value="METHYL ACCEPTING SENSORY TRANSDUCER WITH CACHE_1 SMALL MOLECULE BINDING DOMAIN"/>
    <property type="match status" value="1"/>
</dbReference>
<dbReference type="SUPFAM" id="SSF103190">
    <property type="entry name" value="Sensory domain-like"/>
    <property type="match status" value="1"/>
</dbReference>
<dbReference type="GO" id="GO:0004888">
    <property type="term" value="F:transmembrane signaling receptor activity"/>
    <property type="evidence" value="ECO:0007669"/>
    <property type="project" value="InterPro"/>
</dbReference>
<comment type="subcellular location">
    <subcellularLocation>
        <location evidence="1">Cell membrane</location>
        <topology evidence="1">Multi-pass membrane protein</topology>
    </subcellularLocation>
</comment>
<dbReference type="PROSITE" id="PS50885">
    <property type="entry name" value="HAMP"/>
    <property type="match status" value="1"/>
</dbReference>
<feature type="transmembrane region" description="Helical" evidence="10">
    <location>
        <begin position="270"/>
        <end position="294"/>
    </location>
</feature>
<dbReference type="CDD" id="cd06225">
    <property type="entry name" value="HAMP"/>
    <property type="match status" value="1"/>
</dbReference>
<dbReference type="InterPro" id="IPR004090">
    <property type="entry name" value="Chemotax_Me-accpt_rcpt"/>
</dbReference>
<feature type="domain" description="Methyl-accepting transducer" evidence="11">
    <location>
        <begin position="353"/>
        <end position="589"/>
    </location>
</feature>
<dbReference type="SMART" id="SM00283">
    <property type="entry name" value="MA"/>
    <property type="match status" value="1"/>
</dbReference>
<dbReference type="GO" id="GO:0006935">
    <property type="term" value="P:chemotaxis"/>
    <property type="evidence" value="ECO:0007669"/>
    <property type="project" value="UniProtKB-KW"/>
</dbReference>